<keyword evidence="2" id="KW-1185">Reference proteome</keyword>
<protein>
    <submittedName>
        <fullName evidence="1">Uncharacterized protein</fullName>
    </submittedName>
</protein>
<dbReference type="EMBL" id="BAABID010000011">
    <property type="protein sequence ID" value="GAA4731587.1"/>
    <property type="molecule type" value="Genomic_DNA"/>
</dbReference>
<evidence type="ECO:0000313" key="2">
    <source>
        <dbReference type="Proteomes" id="UP001500956"/>
    </source>
</evidence>
<reference evidence="2" key="1">
    <citation type="journal article" date="2019" name="Int. J. Syst. Evol. Microbiol.">
        <title>The Global Catalogue of Microorganisms (GCM) 10K type strain sequencing project: providing services to taxonomists for standard genome sequencing and annotation.</title>
        <authorList>
            <consortium name="The Broad Institute Genomics Platform"/>
            <consortium name="The Broad Institute Genome Sequencing Center for Infectious Disease"/>
            <person name="Wu L."/>
            <person name="Ma J."/>
        </authorList>
    </citation>
    <scope>NUCLEOTIDE SEQUENCE [LARGE SCALE GENOMIC DNA]</scope>
    <source>
        <strain evidence="2">JCM 18063</strain>
    </source>
</reference>
<gene>
    <name evidence="1" type="ORF">GCM10023216_24580</name>
</gene>
<organism evidence="1 2">
    <name type="scientific">Isoptericola chiayiensis</name>
    <dbReference type="NCBI Taxonomy" id="579446"/>
    <lineage>
        <taxon>Bacteria</taxon>
        <taxon>Bacillati</taxon>
        <taxon>Actinomycetota</taxon>
        <taxon>Actinomycetes</taxon>
        <taxon>Micrococcales</taxon>
        <taxon>Promicromonosporaceae</taxon>
        <taxon>Isoptericola</taxon>
    </lineage>
</organism>
<sequence length="261" mass="25925">MRSPLMDELSRLDPARGLRAPGSPHDPELAAVLAADRRAPAAYRPVRRPAHPAAIAGTVAGGVAAVAVGVTLTTTLGAPTAYATWTAVPVAVDAADAVERAGACPTAAHDIAGDGAEAEITEVPLEPVLAEARGDYTYVVLAGDGAVGDCFVTSGGEAPDVYSSDAVGVEVAVPDARGLTVAGSGTASWSAGDAAEGAVTSVFGRVGDEVAAVTVARTDGELVEATVEDGWFALWAPGESAFATSAQVTYTDGTVADAPLG</sequence>
<proteinExistence type="predicted"/>
<comment type="caution">
    <text evidence="1">The sequence shown here is derived from an EMBL/GenBank/DDBJ whole genome shotgun (WGS) entry which is preliminary data.</text>
</comment>
<accession>A0ABP8YL18</accession>
<name>A0ABP8YL18_9MICO</name>
<evidence type="ECO:0000313" key="1">
    <source>
        <dbReference type="EMBL" id="GAA4731587.1"/>
    </source>
</evidence>
<dbReference type="Proteomes" id="UP001500956">
    <property type="component" value="Unassembled WGS sequence"/>
</dbReference>
<dbReference type="RefSeq" id="WP_172153714.1">
    <property type="nucleotide sequence ID" value="NZ_BAABID010000011.1"/>
</dbReference>